<dbReference type="Proteomes" id="UP000020681">
    <property type="component" value="Unassembled WGS sequence"/>
</dbReference>
<keyword evidence="3" id="KW-1185">Reference proteome</keyword>
<accession>A0ABP3AP44</accession>
<evidence type="ECO:0000313" key="2">
    <source>
        <dbReference type="EMBL" id="EUA91484.1"/>
    </source>
</evidence>
<sequence>MGDIATPVDRTQLCDFMIGQHGEASQWDVRLSQPAGEKGDQVLGHPLDGPGGPQRGAEIEGQIQILVVGLQDQSELEQGALGIMWHGSGLHPVEPWTAGEGDFGYEGHLSQRR</sequence>
<gene>
    <name evidence="2" type="ORF">I551_2003</name>
</gene>
<evidence type="ECO:0000256" key="1">
    <source>
        <dbReference type="SAM" id="MobiDB-lite"/>
    </source>
</evidence>
<protein>
    <submittedName>
        <fullName evidence="2">Uncharacterized protein</fullName>
    </submittedName>
</protein>
<dbReference type="EMBL" id="JAOL01000088">
    <property type="protein sequence ID" value="EUA91484.1"/>
    <property type="molecule type" value="Genomic_DNA"/>
</dbReference>
<organism evidence="2 3">
    <name type="scientific">Mycobacterium ulcerans str. Harvey</name>
    <dbReference type="NCBI Taxonomy" id="1299332"/>
    <lineage>
        <taxon>Bacteria</taxon>
        <taxon>Bacillati</taxon>
        <taxon>Actinomycetota</taxon>
        <taxon>Actinomycetes</taxon>
        <taxon>Mycobacteriales</taxon>
        <taxon>Mycobacteriaceae</taxon>
        <taxon>Mycobacterium</taxon>
        <taxon>Mycobacterium ulcerans group</taxon>
    </lineage>
</organism>
<comment type="caution">
    <text evidence="2">The sequence shown here is derived from an EMBL/GenBank/DDBJ whole genome shotgun (WGS) entry which is preliminary data.</text>
</comment>
<proteinExistence type="predicted"/>
<evidence type="ECO:0000313" key="3">
    <source>
        <dbReference type="Proteomes" id="UP000020681"/>
    </source>
</evidence>
<reference evidence="2 3" key="1">
    <citation type="submission" date="2014-01" db="EMBL/GenBank/DDBJ databases">
        <authorList>
            <person name="Dobos K."/>
            <person name="Lenaerts A."/>
            <person name="Ordway D."/>
            <person name="DeGroote M.A."/>
            <person name="Parker T."/>
            <person name="Sizemore C."/>
            <person name="Tallon L.J."/>
            <person name="Sadzewicz L.K."/>
            <person name="Sengamalay N."/>
            <person name="Fraser C.M."/>
            <person name="Hine E."/>
            <person name="Shefchek K.A."/>
            <person name="Das S.P."/>
            <person name="Tettelin H."/>
        </authorList>
    </citation>
    <scope>NUCLEOTIDE SEQUENCE [LARGE SCALE GENOMIC DNA]</scope>
    <source>
        <strain evidence="2 3">Harvey</strain>
    </source>
</reference>
<feature type="region of interest" description="Disordered" evidence="1">
    <location>
        <begin position="36"/>
        <end position="56"/>
    </location>
</feature>
<name>A0ABP3AP44_MYCUL</name>